<sequence>MSQAVNVDSEREAKVKLFRDKLNDLQNIFKKVSEKKSSNAQDKDDSSNLKADILLLYIEAVSFVVTDVRMALDHSGTIMDLFIELKKLSCVLFFYKVINASIDCTDILSAINFAVPARSLRNQGSFPNVYSRFKYIDRFSLYKFYKTFNKISGELDIYHMSPTVFKSNCFQLLYT</sequence>
<dbReference type="EMBL" id="BGPR01007646">
    <property type="protein sequence ID" value="GBN28476.1"/>
    <property type="molecule type" value="Genomic_DNA"/>
</dbReference>
<proteinExistence type="predicted"/>
<evidence type="ECO:0000313" key="1">
    <source>
        <dbReference type="EMBL" id="GBN28476.1"/>
    </source>
</evidence>
<gene>
    <name evidence="1" type="ORF">AVEN_90997_1</name>
</gene>
<comment type="caution">
    <text evidence="1">The sequence shown here is derived from an EMBL/GenBank/DDBJ whole genome shotgun (WGS) entry which is preliminary data.</text>
</comment>
<accession>A0A4Y2MS85</accession>
<protein>
    <submittedName>
        <fullName evidence="1">Uncharacterized protein</fullName>
    </submittedName>
</protein>
<name>A0A4Y2MS85_ARAVE</name>
<dbReference type="AlphaFoldDB" id="A0A4Y2MS85"/>
<evidence type="ECO:0000313" key="2">
    <source>
        <dbReference type="Proteomes" id="UP000499080"/>
    </source>
</evidence>
<reference evidence="1 2" key="1">
    <citation type="journal article" date="2019" name="Sci. Rep.">
        <title>Orb-weaving spider Araneus ventricosus genome elucidates the spidroin gene catalogue.</title>
        <authorList>
            <person name="Kono N."/>
            <person name="Nakamura H."/>
            <person name="Ohtoshi R."/>
            <person name="Moran D.A.P."/>
            <person name="Shinohara A."/>
            <person name="Yoshida Y."/>
            <person name="Fujiwara M."/>
            <person name="Mori M."/>
            <person name="Tomita M."/>
            <person name="Arakawa K."/>
        </authorList>
    </citation>
    <scope>NUCLEOTIDE SEQUENCE [LARGE SCALE GENOMIC DNA]</scope>
</reference>
<keyword evidence="2" id="KW-1185">Reference proteome</keyword>
<dbReference type="Proteomes" id="UP000499080">
    <property type="component" value="Unassembled WGS sequence"/>
</dbReference>
<organism evidence="1 2">
    <name type="scientific">Araneus ventricosus</name>
    <name type="common">Orbweaver spider</name>
    <name type="synonym">Epeira ventricosa</name>
    <dbReference type="NCBI Taxonomy" id="182803"/>
    <lineage>
        <taxon>Eukaryota</taxon>
        <taxon>Metazoa</taxon>
        <taxon>Ecdysozoa</taxon>
        <taxon>Arthropoda</taxon>
        <taxon>Chelicerata</taxon>
        <taxon>Arachnida</taxon>
        <taxon>Araneae</taxon>
        <taxon>Araneomorphae</taxon>
        <taxon>Entelegynae</taxon>
        <taxon>Araneoidea</taxon>
        <taxon>Araneidae</taxon>
        <taxon>Araneus</taxon>
    </lineage>
</organism>